<keyword evidence="8" id="KW-0812">Transmembrane</keyword>
<dbReference type="SUPFAM" id="SSF57850">
    <property type="entry name" value="RING/U-box"/>
    <property type="match status" value="2"/>
</dbReference>
<dbReference type="Gramene" id="OMERI02G11480.1">
    <property type="protein sequence ID" value="OMERI02G11480.1"/>
    <property type="gene ID" value="OMERI02G11480"/>
</dbReference>
<dbReference type="PANTHER" id="PTHR14155:SF529">
    <property type="entry name" value="OS06G0534900 PROTEIN"/>
    <property type="match status" value="1"/>
</dbReference>
<evidence type="ECO:0000313" key="10">
    <source>
        <dbReference type="EnsemblPlants" id="OMERI02G11480.1"/>
    </source>
</evidence>
<name>A0A0E0CIJ5_9ORYZ</name>
<dbReference type="SMART" id="SM00184">
    <property type="entry name" value="RING"/>
    <property type="match status" value="2"/>
</dbReference>
<keyword evidence="3" id="KW-0479">Metal-binding</keyword>
<dbReference type="PROSITE" id="PS50089">
    <property type="entry name" value="ZF_RING_2"/>
    <property type="match status" value="2"/>
</dbReference>
<comment type="catalytic activity">
    <reaction evidence="1">
        <text>S-ubiquitinyl-[E2 ubiquitin-conjugating enzyme]-L-cysteine + [acceptor protein]-L-lysine = [E2 ubiquitin-conjugating enzyme]-L-cysteine + N(6)-ubiquitinyl-[acceptor protein]-L-lysine.</text>
        <dbReference type="EC" id="2.3.2.27"/>
    </reaction>
</comment>
<evidence type="ECO:0000256" key="1">
    <source>
        <dbReference type="ARBA" id="ARBA00000900"/>
    </source>
</evidence>
<dbReference type="PANTHER" id="PTHR14155">
    <property type="entry name" value="RING FINGER DOMAIN-CONTAINING"/>
    <property type="match status" value="1"/>
</dbReference>
<dbReference type="InterPro" id="IPR053238">
    <property type="entry name" value="RING-H2_zinc_finger"/>
</dbReference>
<feature type="transmembrane region" description="Helical" evidence="8">
    <location>
        <begin position="226"/>
        <end position="255"/>
    </location>
</feature>
<proteinExistence type="inferred from homology"/>
<dbReference type="InterPro" id="IPR001841">
    <property type="entry name" value="Znf_RING"/>
</dbReference>
<dbReference type="AlphaFoldDB" id="A0A0E0CIJ5"/>
<feature type="transmembrane region" description="Helical" evidence="8">
    <location>
        <begin position="44"/>
        <end position="64"/>
    </location>
</feature>
<dbReference type="Pfam" id="PF13639">
    <property type="entry name" value="zf-RING_2"/>
    <property type="match status" value="2"/>
</dbReference>
<evidence type="ECO:0000313" key="11">
    <source>
        <dbReference type="Proteomes" id="UP000008021"/>
    </source>
</evidence>
<keyword evidence="4 7" id="KW-0863">Zinc-finger</keyword>
<dbReference type="Gene3D" id="3.30.40.10">
    <property type="entry name" value="Zinc/RING finger domain, C3HC4 (zinc finger)"/>
    <property type="match status" value="2"/>
</dbReference>
<evidence type="ECO:0000256" key="5">
    <source>
        <dbReference type="ARBA" id="ARBA00022833"/>
    </source>
</evidence>
<keyword evidence="8" id="KW-1133">Transmembrane helix</keyword>
<accession>A0A0E0CIJ5</accession>
<dbReference type="FunFam" id="3.30.40.10:FF:000672">
    <property type="entry name" value="E3 ubiquitin-protein ligase ATL41"/>
    <property type="match status" value="1"/>
</dbReference>
<evidence type="ECO:0000256" key="7">
    <source>
        <dbReference type="PROSITE-ProRule" id="PRU00175"/>
    </source>
</evidence>
<evidence type="ECO:0000256" key="8">
    <source>
        <dbReference type="SAM" id="Phobius"/>
    </source>
</evidence>
<dbReference type="GO" id="GO:0061630">
    <property type="term" value="F:ubiquitin protein ligase activity"/>
    <property type="evidence" value="ECO:0007669"/>
    <property type="project" value="UniProtKB-EC"/>
</dbReference>
<organism evidence="10">
    <name type="scientific">Oryza meridionalis</name>
    <dbReference type="NCBI Taxonomy" id="40149"/>
    <lineage>
        <taxon>Eukaryota</taxon>
        <taxon>Viridiplantae</taxon>
        <taxon>Streptophyta</taxon>
        <taxon>Embryophyta</taxon>
        <taxon>Tracheophyta</taxon>
        <taxon>Spermatophyta</taxon>
        <taxon>Magnoliopsida</taxon>
        <taxon>Liliopsida</taxon>
        <taxon>Poales</taxon>
        <taxon>Poaceae</taxon>
        <taxon>BOP clade</taxon>
        <taxon>Oryzoideae</taxon>
        <taxon>Oryzeae</taxon>
        <taxon>Oryzinae</taxon>
        <taxon>Oryza</taxon>
    </lineage>
</organism>
<feature type="domain" description="RING-type" evidence="9">
    <location>
        <begin position="340"/>
        <end position="382"/>
    </location>
</feature>
<evidence type="ECO:0000256" key="4">
    <source>
        <dbReference type="ARBA" id="ARBA00022771"/>
    </source>
</evidence>
<keyword evidence="11" id="KW-1185">Reference proteome</keyword>
<dbReference type="GO" id="GO:0008270">
    <property type="term" value="F:zinc ion binding"/>
    <property type="evidence" value="ECO:0007669"/>
    <property type="project" value="UniProtKB-KW"/>
</dbReference>
<dbReference type="STRING" id="40149.A0A0E0CIJ5"/>
<comment type="similarity">
    <text evidence="6">Belongs to the RING-type zinc finger family. ATL subfamily.</text>
</comment>
<dbReference type="eggNOG" id="KOG0800">
    <property type="taxonomic scope" value="Eukaryota"/>
</dbReference>
<dbReference type="EnsemblPlants" id="OMERI02G11480.1">
    <property type="protein sequence ID" value="OMERI02G11480.1"/>
    <property type="gene ID" value="OMERI02G11480"/>
</dbReference>
<dbReference type="CDD" id="cd16461">
    <property type="entry name" value="RING-H2_EL5-like"/>
    <property type="match status" value="1"/>
</dbReference>
<keyword evidence="5" id="KW-0862">Zinc</keyword>
<evidence type="ECO:0000256" key="6">
    <source>
        <dbReference type="ARBA" id="ARBA00024209"/>
    </source>
</evidence>
<reference evidence="10" key="2">
    <citation type="submission" date="2018-05" db="EMBL/GenBank/DDBJ databases">
        <title>OmerRS3 (Oryza meridionalis Reference Sequence Version 3).</title>
        <authorList>
            <person name="Zhang J."/>
            <person name="Kudrna D."/>
            <person name="Lee S."/>
            <person name="Talag J."/>
            <person name="Welchert J."/>
            <person name="Wing R.A."/>
        </authorList>
    </citation>
    <scope>NUCLEOTIDE SEQUENCE [LARGE SCALE GENOMIC DNA]</scope>
    <source>
        <strain evidence="10">cv. OR44</strain>
    </source>
</reference>
<dbReference type="Proteomes" id="UP000008021">
    <property type="component" value="Chromosome 2"/>
</dbReference>
<reference evidence="10" key="1">
    <citation type="submission" date="2015-04" db="UniProtKB">
        <authorList>
            <consortium name="EnsemblPlants"/>
        </authorList>
    </citation>
    <scope>IDENTIFICATION</scope>
</reference>
<protein>
    <recommendedName>
        <fullName evidence="2">RING-type E3 ubiquitin transferase</fullName>
        <ecNumber evidence="2">2.3.2.27</ecNumber>
    </recommendedName>
</protein>
<keyword evidence="8" id="KW-0472">Membrane</keyword>
<evidence type="ECO:0000256" key="3">
    <source>
        <dbReference type="ARBA" id="ARBA00022723"/>
    </source>
</evidence>
<dbReference type="InterPro" id="IPR013083">
    <property type="entry name" value="Znf_RING/FYVE/PHD"/>
</dbReference>
<feature type="transmembrane region" description="Helical" evidence="8">
    <location>
        <begin position="20"/>
        <end position="38"/>
    </location>
</feature>
<dbReference type="HOGENOM" id="CLU_053050_0_0_1"/>
<evidence type="ECO:0000259" key="9">
    <source>
        <dbReference type="PROSITE" id="PS50089"/>
    </source>
</evidence>
<sequence>MFNGERRPAASQRSGDGGYLACYSVVMVCASLLLLSVLAATVSVAKACVFAAAAAVLFCAVGCVSRWCGDAGGAPAALPTTAAAAEARARAPAAAACATCGLVGAAIDALPAFAYARPASDGGGGGGSKSGRCALCSVCLEDVQAGEMVRQLPACRHLFHVGCIDMWLHSHSTCPLCRCNVSPPAATVVKATATSTATAAAAAQQQPADTLPPLVRLSRAPGSKGGVVAVSIFLVFWVSINAVVYTAFCGMLFPWSALRWCLAPLPRAARWLLCLPCRCARRRRPATNTSSSASALPPHMYVLEREPPVRWGARVATADDIPAYEQPAASEGGAAAAAECAVCLGEVEKGEMVKRLPVCLHMFHRRCIDPWLRDHSTCPVCRCDAFAAPPLPAQMV</sequence>
<feature type="domain" description="RING-type" evidence="9">
    <location>
        <begin position="136"/>
        <end position="178"/>
    </location>
</feature>
<evidence type="ECO:0000256" key="2">
    <source>
        <dbReference type="ARBA" id="ARBA00012483"/>
    </source>
</evidence>
<dbReference type="EC" id="2.3.2.27" evidence="2"/>